<dbReference type="AlphaFoldDB" id="A0A4Q0YRP1"/>
<comment type="caution">
    <text evidence="1">The sequence shown here is derived from an EMBL/GenBank/DDBJ whole genome shotgun (WGS) entry which is preliminary data.</text>
</comment>
<dbReference type="OrthoDB" id="6398083at2"/>
<dbReference type="Proteomes" id="UP000290287">
    <property type="component" value="Unassembled WGS sequence"/>
</dbReference>
<gene>
    <name evidence="1" type="ORF">CS022_09850</name>
</gene>
<protein>
    <submittedName>
        <fullName evidence="1">Uncharacterized protein</fullName>
    </submittedName>
</protein>
<keyword evidence="2" id="KW-1185">Reference proteome</keyword>
<organism evidence="1 2">
    <name type="scientific">Veronia nyctiphanis</name>
    <dbReference type="NCBI Taxonomy" id="1278244"/>
    <lineage>
        <taxon>Bacteria</taxon>
        <taxon>Pseudomonadati</taxon>
        <taxon>Pseudomonadota</taxon>
        <taxon>Gammaproteobacteria</taxon>
        <taxon>Vibrionales</taxon>
        <taxon>Vibrionaceae</taxon>
        <taxon>Veronia</taxon>
    </lineage>
</organism>
<reference evidence="1 2" key="1">
    <citation type="submission" date="2017-10" db="EMBL/GenBank/DDBJ databases">
        <title>Nyctiphanis sp. nov., isolated from the stomach of the euphausiid Nyctiphanes simplex (Hansen, 1911) in the Gulf of California.</title>
        <authorList>
            <person name="Gomez-Gil B."/>
            <person name="Aguilar-Mendez M."/>
            <person name="Lopez-Cortes A."/>
            <person name="Gomez-Gutierrez J."/>
            <person name="Roque A."/>
            <person name="Lang E."/>
            <person name="Gonzalez-Castillo A."/>
        </authorList>
    </citation>
    <scope>NUCLEOTIDE SEQUENCE [LARGE SCALE GENOMIC DNA]</scope>
    <source>
        <strain evidence="1 2">CAIM 600</strain>
    </source>
</reference>
<dbReference type="EMBL" id="PEIB01000010">
    <property type="protein sequence ID" value="RXJ73293.1"/>
    <property type="molecule type" value="Genomic_DNA"/>
</dbReference>
<proteinExistence type="predicted"/>
<evidence type="ECO:0000313" key="2">
    <source>
        <dbReference type="Proteomes" id="UP000290287"/>
    </source>
</evidence>
<dbReference type="RefSeq" id="WP_129122131.1">
    <property type="nucleotide sequence ID" value="NZ_PEIB01000010.1"/>
</dbReference>
<dbReference type="InterPro" id="IPR009241">
    <property type="entry name" value="HigB-like"/>
</dbReference>
<evidence type="ECO:0000313" key="1">
    <source>
        <dbReference type="EMBL" id="RXJ73293.1"/>
    </source>
</evidence>
<name>A0A4Q0YRP1_9GAMM</name>
<sequence length="293" mass="33166">MEHSICINGNSFPAENKEMATELFSDALHGVLDLNSGNDKFIFHLDSNDEGLKDFELSDNFTFENFCDEMISVDADLALFLLEAEDKSPVLDHIDSDMLEEISEYSFYIKDEAVDDNCDIYSITWSLSGILLSLPTESKWSSSEIQLNRTKDGEYINEDVSIFNISEYKHGEEIYSKINSFSLQDVCSNHILHTSFIEWYDSLSSENKHRVSDKLLLACKRSFSGGEPLFKTLTDGIREVRFSAYAGGAIRILFKHIKEGQQAILVGFIKKSNLDGYETNIELAGTRYTEVCA</sequence>
<dbReference type="Pfam" id="PF05973">
    <property type="entry name" value="Gp49"/>
    <property type="match status" value="1"/>
</dbReference>
<accession>A0A4Q0YRP1</accession>